<dbReference type="EMBL" id="CM004474">
    <property type="protein sequence ID" value="OCT79722.1"/>
    <property type="molecule type" value="Genomic_DNA"/>
</dbReference>
<sequence length="91" mass="10554">MYKKQRERGRRITSRGYKMVRRGTTNTHTHTGWGGQSGEWCLMGPVEGTVKKEPPGLWGREVRGKAQDQGGWFMKLLREEVTKALMVQDRY</sequence>
<protein>
    <submittedName>
        <fullName evidence="1">Uncharacterized protein</fullName>
    </submittedName>
</protein>
<evidence type="ECO:0000313" key="2">
    <source>
        <dbReference type="Proteomes" id="UP000694892"/>
    </source>
</evidence>
<accession>A0A974CVW1</accession>
<proteinExistence type="predicted"/>
<dbReference type="Proteomes" id="UP000694892">
    <property type="component" value="Chromosome 5L"/>
</dbReference>
<name>A0A974CVW1_XENLA</name>
<dbReference type="AlphaFoldDB" id="A0A974CVW1"/>
<organism evidence="1 2">
    <name type="scientific">Xenopus laevis</name>
    <name type="common">African clawed frog</name>
    <dbReference type="NCBI Taxonomy" id="8355"/>
    <lineage>
        <taxon>Eukaryota</taxon>
        <taxon>Metazoa</taxon>
        <taxon>Chordata</taxon>
        <taxon>Craniata</taxon>
        <taxon>Vertebrata</taxon>
        <taxon>Euteleostomi</taxon>
        <taxon>Amphibia</taxon>
        <taxon>Batrachia</taxon>
        <taxon>Anura</taxon>
        <taxon>Pipoidea</taxon>
        <taxon>Pipidae</taxon>
        <taxon>Xenopodinae</taxon>
        <taxon>Xenopus</taxon>
        <taxon>Xenopus</taxon>
    </lineage>
</organism>
<reference evidence="2" key="1">
    <citation type="journal article" date="2016" name="Nature">
        <title>Genome evolution in the allotetraploid frog Xenopus laevis.</title>
        <authorList>
            <person name="Session A.M."/>
            <person name="Uno Y."/>
            <person name="Kwon T."/>
            <person name="Chapman J.A."/>
            <person name="Toyoda A."/>
            <person name="Takahashi S."/>
            <person name="Fukui A."/>
            <person name="Hikosaka A."/>
            <person name="Suzuki A."/>
            <person name="Kondo M."/>
            <person name="van Heeringen S.J."/>
            <person name="Quigley I."/>
            <person name="Heinz S."/>
            <person name="Ogino H."/>
            <person name="Ochi H."/>
            <person name="Hellsten U."/>
            <person name="Lyons J.B."/>
            <person name="Simakov O."/>
            <person name="Putnam N."/>
            <person name="Stites J."/>
            <person name="Kuroki Y."/>
            <person name="Tanaka T."/>
            <person name="Michiue T."/>
            <person name="Watanabe M."/>
            <person name="Bogdanovic O."/>
            <person name="Lister R."/>
            <person name="Georgiou G."/>
            <person name="Paranjpe S.S."/>
            <person name="van Kruijsbergen I."/>
            <person name="Shu S."/>
            <person name="Carlson J."/>
            <person name="Kinoshita T."/>
            <person name="Ohta Y."/>
            <person name="Mawaribuchi S."/>
            <person name="Jenkins J."/>
            <person name="Grimwood J."/>
            <person name="Schmutz J."/>
            <person name="Mitros T."/>
            <person name="Mozaffari S.V."/>
            <person name="Suzuki Y."/>
            <person name="Haramoto Y."/>
            <person name="Yamamoto T.S."/>
            <person name="Takagi C."/>
            <person name="Heald R."/>
            <person name="Miller K."/>
            <person name="Haudenschild C."/>
            <person name="Kitzman J."/>
            <person name="Nakayama T."/>
            <person name="Izutsu Y."/>
            <person name="Robert J."/>
            <person name="Fortriede J."/>
            <person name="Burns K."/>
            <person name="Lotay V."/>
            <person name="Karimi K."/>
            <person name="Yasuoka Y."/>
            <person name="Dichmann D.S."/>
            <person name="Flajnik M.F."/>
            <person name="Houston D.W."/>
            <person name="Shendure J."/>
            <person name="DuPasquier L."/>
            <person name="Vize P.D."/>
            <person name="Zorn A.M."/>
            <person name="Ito M."/>
            <person name="Marcotte E.M."/>
            <person name="Wallingford J.B."/>
            <person name="Ito Y."/>
            <person name="Asashima M."/>
            <person name="Ueno N."/>
            <person name="Matsuda Y."/>
            <person name="Veenstra G.J."/>
            <person name="Fujiyama A."/>
            <person name="Harland R.M."/>
            <person name="Taira M."/>
            <person name="Rokhsar D.S."/>
        </authorList>
    </citation>
    <scope>NUCLEOTIDE SEQUENCE [LARGE SCALE GENOMIC DNA]</scope>
    <source>
        <strain evidence="2">J</strain>
    </source>
</reference>
<gene>
    <name evidence="1" type="ORF">XELAEV_18026531mg</name>
</gene>
<evidence type="ECO:0000313" key="1">
    <source>
        <dbReference type="EMBL" id="OCT79722.1"/>
    </source>
</evidence>